<reference evidence="5 6" key="2">
    <citation type="submission" date="2007-06" db="EMBL/GenBank/DDBJ databases">
        <title>Draft genome sequence of Pseudoflavonifractor capillosus ATCC 29799.</title>
        <authorList>
            <person name="Sudarsanam P."/>
            <person name="Ley R."/>
            <person name="Guruge J."/>
            <person name="Turnbaugh P.J."/>
            <person name="Mahowald M."/>
            <person name="Liep D."/>
            <person name="Gordon J."/>
        </authorList>
    </citation>
    <scope>NUCLEOTIDE SEQUENCE [LARGE SCALE GENOMIC DNA]</scope>
    <source>
        <strain evidence="5 6">ATCC 29799</strain>
    </source>
</reference>
<dbReference type="Pfam" id="PF02595">
    <property type="entry name" value="Gly_kinase"/>
    <property type="match status" value="1"/>
</dbReference>
<dbReference type="InterPro" id="IPR018193">
    <property type="entry name" value="Glyc_kinase_flavodox-like_fold"/>
</dbReference>
<evidence type="ECO:0000256" key="1">
    <source>
        <dbReference type="ARBA" id="ARBA00006284"/>
    </source>
</evidence>
<comment type="caution">
    <text evidence="5">The sequence shown here is derived from an EMBL/GenBank/DDBJ whole genome shotgun (WGS) entry which is preliminary data.</text>
</comment>
<dbReference type="Proteomes" id="UP000003639">
    <property type="component" value="Unassembled WGS sequence"/>
</dbReference>
<reference evidence="5 6" key="1">
    <citation type="submission" date="2007-04" db="EMBL/GenBank/DDBJ databases">
        <authorList>
            <person name="Fulton L."/>
            <person name="Clifton S."/>
            <person name="Fulton B."/>
            <person name="Xu J."/>
            <person name="Minx P."/>
            <person name="Pepin K.H."/>
            <person name="Johnson M."/>
            <person name="Thiruvilangam P."/>
            <person name="Bhonagiri V."/>
            <person name="Nash W.E."/>
            <person name="Mardis E.R."/>
            <person name="Wilson R.K."/>
        </authorList>
    </citation>
    <scope>NUCLEOTIDE SEQUENCE [LARGE SCALE GENOMIC DNA]</scope>
    <source>
        <strain evidence="5 6">ATCC 29799</strain>
    </source>
</reference>
<dbReference type="EMBL" id="AAXG02000047">
    <property type="protein sequence ID" value="EDM97819.1"/>
    <property type="molecule type" value="Genomic_DNA"/>
</dbReference>
<evidence type="ECO:0000256" key="4">
    <source>
        <dbReference type="PIRNR" id="PIRNR006078"/>
    </source>
</evidence>
<dbReference type="SUPFAM" id="SSF110738">
    <property type="entry name" value="Glycerate kinase I"/>
    <property type="match status" value="1"/>
</dbReference>
<gene>
    <name evidence="5" type="primary">glxK</name>
    <name evidence="5" type="ORF">BACCAP_04294</name>
</gene>
<evidence type="ECO:0000313" key="6">
    <source>
        <dbReference type="Proteomes" id="UP000003639"/>
    </source>
</evidence>
<evidence type="ECO:0000256" key="3">
    <source>
        <dbReference type="ARBA" id="ARBA00022777"/>
    </source>
</evidence>
<sequence length="392" mass="40842">MAGFYTSGGINVKKVVLIPDSFKGTLSSAQICEIIGGKVAEHFPGCQVVSIPVADGGEGSVDCFLTALGGEKVKVTVKNPYFEDMEGFYGLIDNGETAVIEMAACAGLPLVEDRKDPRKTTTYGVGQLILAAAAKGVKKIIVGLGGSSTNDGGCGAAAAVGVKFYNDKGEAFVPTGGTTHEIARIDMSGRDKSLEGVEIVTMCDIDNPMYGPTGAAHVFGPQKGADPEMVLFLDEGIKHLAEVIKRDLGQDIALMPGSGAAGAMGAGMVAFFGSRLQMGIETVLDTVRFADVISDADMIFTGEGKIDSQSLRGKVVIGVAKRAKLQNVPVTVIVGGADNDIDPAYGMGVTAVFSINRLPEDFSVSRHKSVENMTLTADNVLRLIKAAEQLKG</sequence>
<proteinExistence type="inferred from homology"/>
<dbReference type="PANTHER" id="PTHR21599:SF0">
    <property type="entry name" value="GLYCERATE KINASE"/>
    <property type="match status" value="1"/>
</dbReference>
<dbReference type="GO" id="GO:0008887">
    <property type="term" value="F:glycerate kinase activity"/>
    <property type="evidence" value="ECO:0007669"/>
    <property type="project" value="UniProtKB-UniRule"/>
</dbReference>
<dbReference type="PANTHER" id="PTHR21599">
    <property type="entry name" value="GLYCERATE KINASE"/>
    <property type="match status" value="1"/>
</dbReference>
<dbReference type="NCBIfam" id="TIGR00045">
    <property type="entry name" value="glycerate kinase"/>
    <property type="match status" value="1"/>
</dbReference>
<evidence type="ECO:0000256" key="2">
    <source>
        <dbReference type="ARBA" id="ARBA00022679"/>
    </source>
</evidence>
<dbReference type="InterPro" id="IPR018197">
    <property type="entry name" value="Glycerate_kinase_RE-like"/>
</dbReference>
<keyword evidence="3 4" id="KW-0418">Kinase</keyword>
<dbReference type="EC" id="2.7.1.31" evidence="5"/>
<protein>
    <submittedName>
        <fullName evidence="5">Glycerate kinase</fullName>
        <ecNumber evidence="5">2.7.1.31</ecNumber>
    </submittedName>
</protein>
<keyword evidence="6" id="KW-1185">Reference proteome</keyword>
<organism evidence="5 6">
    <name type="scientific">Pseudoflavonifractor capillosus ATCC 29799</name>
    <dbReference type="NCBI Taxonomy" id="411467"/>
    <lineage>
        <taxon>Bacteria</taxon>
        <taxon>Bacillati</taxon>
        <taxon>Bacillota</taxon>
        <taxon>Clostridia</taxon>
        <taxon>Eubacteriales</taxon>
        <taxon>Oscillospiraceae</taxon>
        <taxon>Pseudoflavonifractor</taxon>
    </lineage>
</organism>
<dbReference type="eggNOG" id="COG1929">
    <property type="taxonomic scope" value="Bacteria"/>
</dbReference>
<dbReference type="Gene3D" id="3.90.1510.10">
    <property type="entry name" value="Glycerate kinase, domain 2"/>
    <property type="match status" value="1"/>
</dbReference>
<accession>A6P1C7</accession>
<name>A6P1C7_9FIRM</name>
<dbReference type="InterPro" id="IPR036129">
    <property type="entry name" value="Glycerate_kinase_sf"/>
</dbReference>
<dbReference type="GO" id="GO:0031388">
    <property type="term" value="P:organic acid phosphorylation"/>
    <property type="evidence" value="ECO:0007669"/>
    <property type="project" value="UniProtKB-UniRule"/>
</dbReference>
<dbReference type="InterPro" id="IPR004381">
    <property type="entry name" value="Glycerate_kinase"/>
</dbReference>
<keyword evidence="2 4" id="KW-0808">Transferase</keyword>
<dbReference type="PIRSF" id="PIRSF006078">
    <property type="entry name" value="GlxK"/>
    <property type="match status" value="1"/>
</dbReference>
<dbReference type="Gene3D" id="3.40.50.10350">
    <property type="entry name" value="Glycerate kinase, domain 1"/>
    <property type="match status" value="1"/>
</dbReference>
<dbReference type="AlphaFoldDB" id="A6P1C7"/>
<comment type="similarity">
    <text evidence="1 4">Belongs to the glycerate kinase type-1 family.</text>
</comment>
<evidence type="ECO:0000313" key="5">
    <source>
        <dbReference type="EMBL" id="EDM97819.1"/>
    </source>
</evidence>
<dbReference type="STRING" id="411467.BACCAP_04294"/>